<dbReference type="PROSITE" id="PS50851">
    <property type="entry name" value="CHEW"/>
    <property type="match status" value="1"/>
</dbReference>
<dbReference type="PANTHER" id="PTHR22617">
    <property type="entry name" value="CHEMOTAXIS SENSOR HISTIDINE KINASE-RELATED"/>
    <property type="match status" value="1"/>
</dbReference>
<evidence type="ECO:0000256" key="1">
    <source>
        <dbReference type="ARBA" id="ARBA00004496"/>
    </source>
</evidence>
<evidence type="ECO:0000256" key="3">
    <source>
        <dbReference type="ARBA" id="ARBA00022490"/>
    </source>
</evidence>
<organism evidence="5 6">
    <name type="scientific">Desulfonema limicola</name>
    <dbReference type="NCBI Taxonomy" id="45656"/>
    <lineage>
        <taxon>Bacteria</taxon>
        <taxon>Pseudomonadati</taxon>
        <taxon>Thermodesulfobacteriota</taxon>
        <taxon>Desulfobacteria</taxon>
        <taxon>Desulfobacterales</taxon>
        <taxon>Desulfococcaceae</taxon>
        <taxon>Desulfonema</taxon>
    </lineage>
</organism>
<dbReference type="Proteomes" id="UP000663720">
    <property type="component" value="Chromosome"/>
</dbReference>
<keyword evidence="6" id="KW-1185">Reference proteome</keyword>
<dbReference type="InterPro" id="IPR039315">
    <property type="entry name" value="CheW"/>
</dbReference>
<dbReference type="SUPFAM" id="SSF50341">
    <property type="entry name" value="CheW-like"/>
    <property type="match status" value="1"/>
</dbReference>
<dbReference type="InterPro" id="IPR002545">
    <property type="entry name" value="CheW-lke_dom"/>
</dbReference>
<feature type="domain" description="CheW-like" evidence="4">
    <location>
        <begin position="79"/>
        <end position="224"/>
    </location>
</feature>
<protein>
    <recommendedName>
        <fullName evidence="2">Chemotaxis protein CheW</fullName>
    </recommendedName>
</protein>
<dbReference type="Gene3D" id="2.40.50.180">
    <property type="entry name" value="CheA-289, Domain 4"/>
    <property type="match status" value="1"/>
</dbReference>
<dbReference type="RefSeq" id="WP_207689723.1">
    <property type="nucleotide sequence ID" value="NZ_CP061799.1"/>
</dbReference>
<dbReference type="Pfam" id="PF01584">
    <property type="entry name" value="CheW"/>
    <property type="match status" value="1"/>
</dbReference>
<keyword evidence="3" id="KW-0963">Cytoplasm</keyword>
<dbReference type="Gene3D" id="2.30.30.40">
    <property type="entry name" value="SH3 Domains"/>
    <property type="match status" value="1"/>
</dbReference>
<dbReference type="GO" id="GO:0006935">
    <property type="term" value="P:chemotaxis"/>
    <property type="evidence" value="ECO:0007669"/>
    <property type="project" value="InterPro"/>
</dbReference>
<dbReference type="AlphaFoldDB" id="A0A975BES5"/>
<dbReference type="EMBL" id="CP061799">
    <property type="protein sequence ID" value="QTA83945.1"/>
    <property type="molecule type" value="Genomic_DNA"/>
</dbReference>
<dbReference type="InterPro" id="IPR036061">
    <property type="entry name" value="CheW-like_dom_sf"/>
</dbReference>
<name>A0A975BES5_9BACT</name>
<accession>A0A975BES5</accession>
<dbReference type="KEGG" id="dli:dnl_63710"/>
<dbReference type="GO" id="GO:0005829">
    <property type="term" value="C:cytosol"/>
    <property type="evidence" value="ECO:0007669"/>
    <property type="project" value="TreeGrafter"/>
</dbReference>
<dbReference type="PANTHER" id="PTHR22617:SF45">
    <property type="entry name" value="CHEMOTAXIS PROTEIN CHEW"/>
    <property type="match status" value="1"/>
</dbReference>
<dbReference type="GO" id="GO:0007165">
    <property type="term" value="P:signal transduction"/>
    <property type="evidence" value="ECO:0007669"/>
    <property type="project" value="InterPro"/>
</dbReference>
<proteinExistence type="predicted"/>
<gene>
    <name evidence="5" type="ORF">dnl_63710</name>
</gene>
<evidence type="ECO:0000313" key="6">
    <source>
        <dbReference type="Proteomes" id="UP000663720"/>
    </source>
</evidence>
<evidence type="ECO:0000259" key="4">
    <source>
        <dbReference type="PROSITE" id="PS50851"/>
    </source>
</evidence>
<reference evidence="5" key="1">
    <citation type="journal article" date="2021" name="Microb. Physiol.">
        <title>Proteogenomic Insights into the Physiology of Marine, Sulfate-Reducing, Filamentous Desulfonema limicola and Desulfonema magnum.</title>
        <authorList>
            <person name="Schnaars V."/>
            <person name="Wohlbrand L."/>
            <person name="Scheve S."/>
            <person name="Hinrichs C."/>
            <person name="Reinhardt R."/>
            <person name="Rabus R."/>
        </authorList>
    </citation>
    <scope>NUCLEOTIDE SEQUENCE</scope>
    <source>
        <strain evidence="5">5ac10</strain>
    </source>
</reference>
<sequence>MKQLEKNFSEFKESCWKQTGVFSKNKATCPELNKVIHCRNCNTFIKAGRNLLERNLPLEYLNEWTGIIAVKKTEEPQGTMSVLIFRICEEWLALSTRLFAEIIDPVPYHSLPHRKDPVLLGIVNVNGELQICVSLQNLLDLKGNIEKKENKGYKRMMVVNHNGEQWVFPVDEIHGIYRVHPDNFQNIPVTVKKSGTSFTNSIFSWKNKNVGFLDHELVFATLQRSVQ</sequence>
<evidence type="ECO:0000313" key="5">
    <source>
        <dbReference type="EMBL" id="QTA83945.1"/>
    </source>
</evidence>
<comment type="subcellular location">
    <subcellularLocation>
        <location evidence="1">Cytoplasm</location>
    </subcellularLocation>
</comment>
<evidence type="ECO:0000256" key="2">
    <source>
        <dbReference type="ARBA" id="ARBA00021483"/>
    </source>
</evidence>